<reference evidence="2 3" key="1">
    <citation type="journal article" date="2019" name="Nat. Med.">
        <title>A library of human gut bacterial isolates paired with longitudinal multiomics data enables mechanistic microbiome research.</title>
        <authorList>
            <person name="Poyet M."/>
            <person name="Groussin M."/>
            <person name="Gibbons S.M."/>
            <person name="Avila-Pacheco J."/>
            <person name="Jiang X."/>
            <person name="Kearney S.M."/>
            <person name="Perrotta A.R."/>
            <person name="Berdy B."/>
            <person name="Zhao S."/>
            <person name="Lieberman T.D."/>
            <person name="Swanson P.K."/>
            <person name="Smith M."/>
            <person name="Roesemann S."/>
            <person name="Alexander J.E."/>
            <person name="Rich S.A."/>
            <person name="Livny J."/>
            <person name="Vlamakis H."/>
            <person name="Clish C."/>
            <person name="Bullock K."/>
            <person name="Deik A."/>
            <person name="Scott J."/>
            <person name="Pierce K.A."/>
            <person name="Xavier R.J."/>
            <person name="Alm E.J."/>
        </authorList>
    </citation>
    <scope>NUCLEOTIDE SEQUENCE [LARGE SCALE GENOMIC DNA]</scope>
    <source>
        <strain evidence="2 3">BIOML-A6</strain>
    </source>
</reference>
<dbReference type="Proteomes" id="UP000448877">
    <property type="component" value="Unassembled WGS sequence"/>
</dbReference>
<protein>
    <submittedName>
        <fullName evidence="2">Fimbrillin family protein</fullName>
    </submittedName>
</protein>
<evidence type="ECO:0000313" key="3">
    <source>
        <dbReference type="Proteomes" id="UP000448877"/>
    </source>
</evidence>
<dbReference type="CDD" id="cd13121">
    <property type="entry name" value="BF2867_like_C"/>
    <property type="match status" value="1"/>
</dbReference>
<dbReference type="AlphaFoldDB" id="A0A3D6AQC3"/>
<evidence type="ECO:0000256" key="1">
    <source>
        <dbReference type="SAM" id="MobiDB-lite"/>
    </source>
</evidence>
<dbReference type="InterPro" id="IPR025049">
    <property type="entry name" value="Mfa-like_1"/>
</dbReference>
<gene>
    <name evidence="2" type="ORF">F2Y81_07365</name>
</gene>
<sequence>MKKILLAAVAALAIVGCSQNEEIEKAGEKAEINFGTVVKAGTKAAITETDNFATFTVRAYKTEDKMVAAPALSSVFMNDLLVERTLPNTEWTHTGTFYWPLSGYVQFFATSPKQALKVTTGYPTFDYTIATADKQVDLVAANVIDAEKTENAVDLAFQHLLTQINFSIKGDTEDFTYTVTKLELKGAKDKSTFTFDGSNTIGSWGTPTVSAANVSYIYDEASVTVAPVKDLDLKSDFETTDNALFMLMPQTLTDVTLEITYSAAPTSDLTAKTFDGVKTVNLTGAWEMGKSIRYTLKLTSDAADITFNPSVSGWGDETPGTNTNPVTKP</sequence>
<proteinExistence type="predicted"/>
<feature type="region of interest" description="Disordered" evidence="1">
    <location>
        <begin position="310"/>
        <end position="329"/>
    </location>
</feature>
<dbReference type="PROSITE" id="PS51257">
    <property type="entry name" value="PROKAR_LIPOPROTEIN"/>
    <property type="match status" value="1"/>
</dbReference>
<dbReference type="CDD" id="cd13120">
    <property type="entry name" value="BF2867_like_N"/>
    <property type="match status" value="1"/>
</dbReference>
<dbReference type="GeneID" id="66305684"/>
<dbReference type="EMBL" id="VVYV01000009">
    <property type="protein sequence ID" value="KAA5420811.1"/>
    <property type="molecule type" value="Genomic_DNA"/>
</dbReference>
<evidence type="ECO:0000313" key="2">
    <source>
        <dbReference type="EMBL" id="KAA5420811.1"/>
    </source>
</evidence>
<name>A0A3D6AQC3_9BACE</name>
<dbReference type="RefSeq" id="WP_007219141.1">
    <property type="nucleotide sequence ID" value="NZ_CP072251.1"/>
</dbReference>
<organism evidence="2 3">
    <name type="scientific">Bacteroides cellulosilyticus</name>
    <dbReference type="NCBI Taxonomy" id="246787"/>
    <lineage>
        <taxon>Bacteria</taxon>
        <taxon>Pseudomonadati</taxon>
        <taxon>Bacteroidota</taxon>
        <taxon>Bacteroidia</taxon>
        <taxon>Bacteroidales</taxon>
        <taxon>Bacteroidaceae</taxon>
        <taxon>Bacteroides</taxon>
    </lineage>
</organism>
<dbReference type="Gene3D" id="2.60.40.2620">
    <property type="entry name" value="Fimbrillin-like"/>
    <property type="match status" value="1"/>
</dbReference>
<feature type="compositionally biased region" description="Polar residues" evidence="1">
    <location>
        <begin position="319"/>
        <end position="329"/>
    </location>
</feature>
<comment type="caution">
    <text evidence="2">The sequence shown here is derived from an EMBL/GenBank/DDBJ whole genome shotgun (WGS) entry which is preliminary data.</text>
</comment>
<dbReference type="Pfam" id="PF13149">
    <property type="entry name" value="Mfa_like_1"/>
    <property type="match status" value="1"/>
</dbReference>
<dbReference type="InterPro" id="IPR042278">
    <property type="entry name" value="Mfa-like_1_N"/>
</dbReference>
<accession>A0A3D6AQC3</accession>